<dbReference type="InterPro" id="IPR031330">
    <property type="entry name" value="Gly_Hdrlase_35_cat"/>
</dbReference>
<accession>A0AAN8IH14</accession>
<sequence length="532" mass="60013">MRNFSRFFELAAQNELAVIVRPGPYICGEWENGGLPYWLLKYPNITQRSSDINFLRESLAWWDVLLPMIRPYLWQNNGPVIMVQIENEYGGFGCDHTYLRALRDKAIEKLGNDTVLFTTDPPETIECGVISGVYATVDFGERGLVLADEYFKIQADANKKKGGPSVNSEFYPGWYRTWGEKGIERDSSASVVLELTEKLYHLNASFNYYMFHGGTNFGFWNGAEYAAGIKLQLITSYDYFAPMTENGDYNDKYTAIRDFISGIKEWPNPPKPLPPRPKTFAQSRVELTKVGNWFDFESKTIDPSRCVQSPLAKTFEELDQAMGFVKYSVRLNVGGSVLDGSGIKDFGYVFVNKQFVGRISPNYHPHKVSVLQLSLKRNDLLEIVVENQGRLTWETINDFKGIVNPVKLDGAQLTGWTSCAVDVQQLVNVTPPFSASSIFNVGDVFHGDFIATGEGDTFIDVSSWGKGVVWLNGFNLGRYWGSAGPQKYIYVPAPLITTGKNSLVFVELERLSFNCRGIQCKIDLLDHPLLYQ</sequence>
<feature type="domain" description="Beta-galactosidase 1-like first all-beta" evidence="6">
    <location>
        <begin position="314"/>
        <end position="420"/>
    </location>
</feature>
<evidence type="ECO:0000256" key="1">
    <source>
        <dbReference type="ARBA" id="ARBA00009809"/>
    </source>
</evidence>
<comment type="caution">
    <text evidence="8">The sequence shown here is derived from an EMBL/GenBank/DDBJ whole genome shotgun (WGS) entry which is preliminary data.</text>
</comment>
<dbReference type="Gene3D" id="2.60.120.260">
    <property type="entry name" value="Galactose-binding domain-like"/>
    <property type="match status" value="2"/>
</dbReference>
<dbReference type="GO" id="GO:0004565">
    <property type="term" value="F:beta-galactosidase activity"/>
    <property type="evidence" value="ECO:0007669"/>
    <property type="project" value="InterPro"/>
</dbReference>
<evidence type="ECO:0000256" key="4">
    <source>
        <dbReference type="PIRSR" id="PIRSR006336-1"/>
    </source>
</evidence>
<evidence type="ECO:0000256" key="3">
    <source>
        <dbReference type="ARBA" id="ARBA00023295"/>
    </source>
</evidence>
<dbReference type="EMBL" id="WIXE01015634">
    <property type="protein sequence ID" value="KAK5973321.1"/>
    <property type="molecule type" value="Genomic_DNA"/>
</dbReference>
<dbReference type="SUPFAM" id="SSF49785">
    <property type="entry name" value="Galactose-binding domain-like"/>
    <property type="match status" value="1"/>
</dbReference>
<protein>
    <submittedName>
        <fullName evidence="8">Beta-galactosidase</fullName>
    </submittedName>
</protein>
<evidence type="ECO:0000313" key="9">
    <source>
        <dbReference type="Proteomes" id="UP001331761"/>
    </source>
</evidence>
<evidence type="ECO:0000259" key="7">
    <source>
        <dbReference type="Pfam" id="PF21467"/>
    </source>
</evidence>
<dbReference type="Gene3D" id="3.20.20.80">
    <property type="entry name" value="Glycosidases"/>
    <property type="match status" value="1"/>
</dbReference>
<organism evidence="8 9">
    <name type="scientific">Trichostrongylus colubriformis</name>
    <name type="common">Black scour worm</name>
    <dbReference type="NCBI Taxonomy" id="6319"/>
    <lineage>
        <taxon>Eukaryota</taxon>
        <taxon>Metazoa</taxon>
        <taxon>Ecdysozoa</taxon>
        <taxon>Nematoda</taxon>
        <taxon>Chromadorea</taxon>
        <taxon>Rhabditida</taxon>
        <taxon>Rhabditina</taxon>
        <taxon>Rhabditomorpha</taxon>
        <taxon>Strongyloidea</taxon>
        <taxon>Trichostrongylidae</taxon>
        <taxon>Trichostrongylus</taxon>
    </lineage>
</organism>
<proteinExistence type="inferred from homology"/>
<dbReference type="InterPro" id="IPR017853">
    <property type="entry name" value="GH"/>
</dbReference>
<name>A0AAN8IH14_TRICO</name>
<feature type="active site" description="Proton donor" evidence="4">
    <location>
        <position position="88"/>
    </location>
</feature>
<dbReference type="PIRSF" id="PIRSF006336">
    <property type="entry name" value="B-gal"/>
    <property type="match status" value="1"/>
</dbReference>
<gene>
    <name evidence="8" type="ORF">GCK32_010549</name>
</gene>
<evidence type="ECO:0000256" key="2">
    <source>
        <dbReference type="ARBA" id="ARBA00022801"/>
    </source>
</evidence>
<evidence type="ECO:0000259" key="5">
    <source>
        <dbReference type="Pfam" id="PF01301"/>
    </source>
</evidence>
<dbReference type="Pfam" id="PF01301">
    <property type="entry name" value="Glyco_hydro_35"/>
    <property type="match status" value="1"/>
</dbReference>
<comment type="similarity">
    <text evidence="1">Belongs to the glycosyl hydrolase 35 family.</text>
</comment>
<dbReference type="InterPro" id="IPR048913">
    <property type="entry name" value="BetaGal_gal-bd"/>
</dbReference>
<feature type="domain" description="Glycoside hydrolase 35 catalytic" evidence="5">
    <location>
        <begin position="2"/>
        <end position="261"/>
    </location>
</feature>
<dbReference type="SUPFAM" id="SSF51445">
    <property type="entry name" value="(Trans)glycosidases"/>
    <property type="match status" value="1"/>
</dbReference>
<dbReference type="AlphaFoldDB" id="A0AAN8IH14"/>
<reference evidence="8 9" key="1">
    <citation type="submission" date="2019-10" db="EMBL/GenBank/DDBJ databases">
        <title>Assembly and Annotation for the nematode Trichostrongylus colubriformis.</title>
        <authorList>
            <person name="Martin J."/>
        </authorList>
    </citation>
    <scope>NUCLEOTIDE SEQUENCE [LARGE SCALE GENOMIC DNA]</scope>
    <source>
        <strain evidence="8">G859</strain>
        <tissue evidence="8">Whole worm</tissue>
    </source>
</reference>
<dbReference type="Proteomes" id="UP001331761">
    <property type="component" value="Unassembled WGS sequence"/>
</dbReference>
<keyword evidence="3" id="KW-0326">Glycosidase</keyword>
<dbReference type="InterPro" id="IPR001944">
    <property type="entry name" value="Glycoside_Hdrlase_35"/>
</dbReference>
<dbReference type="GO" id="GO:0005975">
    <property type="term" value="P:carbohydrate metabolic process"/>
    <property type="evidence" value="ECO:0007669"/>
    <property type="project" value="InterPro"/>
</dbReference>
<evidence type="ECO:0000313" key="8">
    <source>
        <dbReference type="EMBL" id="KAK5973321.1"/>
    </source>
</evidence>
<dbReference type="PANTHER" id="PTHR23421">
    <property type="entry name" value="BETA-GALACTOSIDASE RELATED"/>
    <property type="match status" value="1"/>
</dbReference>
<dbReference type="Pfam" id="PF21467">
    <property type="entry name" value="BetaGal_gal-bd"/>
    <property type="match status" value="1"/>
</dbReference>
<keyword evidence="9" id="KW-1185">Reference proteome</keyword>
<feature type="domain" description="Beta-galactosidase galactose-binding" evidence="7">
    <location>
        <begin position="446"/>
        <end position="501"/>
    </location>
</feature>
<dbReference type="InterPro" id="IPR008979">
    <property type="entry name" value="Galactose-bd-like_sf"/>
</dbReference>
<dbReference type="Pfam" id="PF21317">
    <property type="entry name" value="BetaGal_ABD_1"/>
    <property type="match status" value="1"/>
</dbReference>
<dbReference type="PRINTS" id="PR00742">
    <property type="entry name" value="GLHYDRLASE35"/>
</dbReference>
<evidence type="ECO:0000259" key="6">
    <source>
        <dbReference type="Pfam" id="PF21317"/>
    </source>
</evidence>
<feature type="active site" description="Nucleophile" evidence="4">
    <location>
        <position position="169"/>
    </location>
</feature>
<dbReference type="InterPro" id="IPR026283">
    <property type="entry name" value="B-gal_1-like"/>
</dbReference>
<dbReference type="InterPro" id="IPR048912">
    <property type="entry name" value="BetaGal1-like_ABD1"/>
</dbReference>
<keyword evidence="2" id="KW-0378">Hydrolase</keyword>